<dbReference type="InterPro" id="IPR051328">
    <property type="entry name" value="T7SS_ABC-Transporter"/>
</dbReference>
<dbReference type="NCBIfam" id="TIGR03057">
    <property type="entry name" value="xxxLxxG_by_4"/>
    <property type="match status" value="2"/>
</dbReference>
<organism evidence="9 10">
    <name type="scientific">Anaerostipes amylophilus</name>
    <dbReference type="NCBI Taxonomy" id="2981779"/>
    <lineage>
        <taxon>Bacteria</taxon>
        <taxon>Bacillati</taxon>
        <taxon>Bacillota</taxon>
        <taxon>Clostridia</taxon>
        <taxon>Lachnospirales</taxon>
        <taxon>Lachnospiraceae</taxon>
        <taxon>Anaerostipes</taxon>
    </lineage>
</organism>
<feature type="transmembrane region" description="Helical" evidence="7">
    <location>
        <begin position="733"/>
        <end position="753"/>
    </location>
</feature>
<dbReference type="InterPro" id="IPR023908">
    <property type="entry name" value="xxxLxxG_rpt"/>
</dbReference>
<evidence type="ECO:0000256" key="6">
    <source>
        <dbReference type="SAM" id="MobiDB-lite"/>
    </source>
</evidence>
<name>A0ABV1IXD5_9FIRM</name>
<comment type="caution">
    <text evidence="9">The sequence shown here is derived from an EMBL/GenBank/DDBJ whole genome shotgun (WGS) entry which is preliminary data.</text>
</comment>
<evidence type="ECO:0000259" key="8">
    <source>
        <dbReference type="Pfam" id="PF12698"/>
    </source>
</evidence>
<dbReference type="PANTHER" id="PTHR43077:SF5">
    <property type="entry name" value="PHAGE INFECTION PROTEIN"/>
    <property type="match status" value="1"/>
</dbReference>
<feature type="transmembrane region" description="Helical" evidence="7">
    <location>
        <begin position="12"/>
        <end position="38"/>
    </location>
</feature>
<reference evidence="9 10" key="1">
    <citation type="submission" date="2024-04" db="EMBL/GenBank/DDBJ databases">
        <title>Human intestinal bacterial collection.</title>
        <authorList>
            <person name="Pauvert C."/>
            <person name="Hitch T.C.A."/>
            <person name="Clavel T."/>
        </authorList>
    </citation>
    <scope>NUCLEOTIDE SEQUENCE [LARGE SCALE GENOMIC DNA]</scope>
    <source>
        <strain evidence="9 10">CLA-AA-H249</strain>
    </source>
</reference>
<keyword evidence="10" id="KW-1185">Reference proteome</keyword>
<dbReference type="InterPro" id="IPR017500">
    <property type="entry name" value="Phage_infect_YhgE_N"/>
</dbReference>
<evidence type="ECO:0000256" key="4">
    <source>
        <dbReference type="ARBA" id="ARBA00023136"/>
    </source>
</evidence>
<evidence type="ECO:0000256" key="1">
    <source>
        <dbReference type="ARBA" id="ARBA00004141"/>
    </source>
</evidence>
<accession>A0ABV1IXD5</accession>
<gene>
    <name evidence="9" type="ORF">AAAU51_07365</name>
</gene>
<evidence type="ECO:0000313" key="10">
    <source>
        <dbReference type="Proteomes" id="UP001482154"/>
    </source>
</evidence>
<dbReference type="InterPro" id="IPR017501">
    <property type="entry name" value="Phage_infect_YhgE_C"/>
</dbReference>
<dbReference type="RefSeq" id="WP_349110861.1">
    <property type="nucleotide sequence ID" value="NZ_JBBNIN010000008.1"/>
</dbReference>
<sequence>MLKREWQKILKNPWMIIILIAIITIPAIYTSVFLGSMWDPYGDADELPVAVVNHDKKVKYEGKTLQVGDDLVKNLKDSGSLDFRFVSDKKAKEGLESGEYYMIISIPEDFSKNATTLMDKNPKQMKLIYKTNPGTNYVASKMDDSAMAKIEKSVREKVTETYVKTVFAQIKTAGSGFQKAADGSGKIESGAKKLKAGNDTIEQNLNKLASSTLTFQNGAKSLSVGLKAYTDGVAKVDSGAKSLKSGTKTLKDGVAQLSSGATQLSTGSKSLKIGIAKYTNGVSTAQAGSKQLVAKNTALTSGVDQLSEGIKSGTAQLKEGTGSLTTGIDSVLTAAKQSSALIGQQLPESTDIQQLSAGMTQLNAGIQKLNQSLNGSAATTQSTKTTTTTVDNTDSKKAAESAAAVKEKVNTLQSKVSKLKNSSALSKLSDEEKEQLLSEIGEVESAASDVEEDVDETYTNAQKASQEKATTTTKVSTQSASSDETLAAVKQQVSALASSSEKVLPKGSQAVTSMYSGLETVKTGLDKHGKTPETMGMIQALTALKSGSSQVDTGISTLESGLSTGTGQLKIGIANYTAGVSSLNTGLTTLKNNSKALNSGAKQLNNGINQVSSNLPTFMSGTTQLYNGTKTLKKGTATLVANNNTLNSGAGQLASGAGQIADGSSKLAAGSTTLGNGIGTLQSGSKTLKDSLQKGADQVNSIKATNKTSKMFAVPVKAKNVEYSHVDNNGHAMAPYMMSVGLFVACMAFTLMYPLMEKNEEVKSGLQWWLSKVTVMAAVSIVQAVIMVAVLMGINGLEPHYVGKTFGMAVLASMAFMSLICFGEMLLNRVGSFVMLVFMVVQLGAAGGTYPLDMAPHFYTVLHKYMPFSYTVHAFRHTLSMDGQIGQDVAVFVGILVVSTLATIIFYRFRMKKQVGGTLEPNGAPQH</sequence>
<feature type="transmembrane region" description="Helical" evidence="7">
    <location>
        <begin position="889"/>
        <end position="909"/>
    </location>
</feature>
<proteinExistence type="predicted"/>
<dbReference type="PANTHER" id="PTHR43077">
    <property type="entry name" value="TRANSPORT PERMEASE YVFS-RELATED"/>
    <property type="match status" value="1"/>
</dbReference>
<comment type="subcellular location">
    <subcellularLocation>
        <location evidence="1">Membrane</location>
        <topology evidence="1">Multi-pass membrane protein</topology>
    </subcellularLocation>
</comment>
<dbReference type="NCBIfam" id="TIGR03062">
    <property type="entry name" value="pip_yhgE_Cterm"/>
    <property type="match status" value="1"/>
</dbReference>
<dbReference type="Proteomes" id="UP001482154">
    <property type="component" value="Unassembled WGS sequence"/>
</dbReference>
<dbReference type="Gene3D" id="3.40.1710.10">
    <property type="entry name" value="abc type-2 transporter like domain"/>
    <property type="match status" value="1"/>
</dbReference>
<keyword evidence="3 7" id="KW-1133">Transmembrane helix</keyword>
<dbReference type="Gene3D" id="1.10.287.1490">
    <property type="match status" value="1"/>
</dbReference>
<feature type="region of interest" description="Disordered" evidence="6">
    <location>
        <begin position="375"/>
        <end position="396"/>
    </location>
</feature>
<evidence type="ECO:0000256" key="2">
    <source>
        <dbReference type="ARBA" id="ARBA00022692"/>
    </source>
</evidence>
<dbReference type="NCBIfam" id="TIGR03061">
    <property type="entry name" value="pip_yhgE_Nterm"/>
    <property type="match status" value="1"/>
</dbReference>
<feature type="compositionally biased region" description="Low complexity" evidence="6">
    <location>
        <begin position="379"/>
        <end position="392"/>
    </location>
</feature>
<feature type="transmembrane region" description="Helical" evidence="7">
    <location>
        <begin position="833"/>
        <end position="852"/>
    </location>
</feature>
<dbReference type="EMBL" id="JBBNIN010000008">
    <property type="protein sequence ID" value="MEQ2710987.1"/>
    <property type="molecule type" value="Genomic_DNA"/>
</dbReference>
<evidence type="ECO:0000256" key="5">
    <source>
        <dbReference type="SAM" id="Coils"/>
    </source>
</evidence>
<keyword evidence="5" id="KW-0175">Coiled coil</keyword>
<evidence type="ECO:0000256" key="3">
    <source>
        <dbReference type="ARBA" id="ARBA00022989"/>
    </source>
</evidence>
<feature type="transmembrane region" description="Helical" evidence="7">
    <location>
        <begin position="773"/>
        <end position="794"/>
    </location>
</feature>
<keyword evidence="2 7" id="KW-0812">Transmembrane</keyword>
<keyword evidence="4 7" id="KW-0472">Membrane</keyword>
<feature type="coiled-coil region" evidence="5">
    <location>
        <begin position="402"/>
        <end position="467"/>
    </location>
</feature>
<dbReference type="Pfam" id="PF12698">
    <property type="entry name" value="ABC2_membrane_3"/>
    <property type="match status" value="2"/>
</dbReference>
<evidence type="ECO:0000256" key="7">
    <source>
        <dbReference type="SAM" id="Phobius"/>
    </source>
</evidence>
<feature type="domain" description="ABC-2 type transporter transmembrane" evidence="8">
    <location>
        <begin position="18"/>
        <end position="155"/>
    </location>
</feature>
<protein>
    <submittedName>
        <fullName evidence="9">YhgE/Pip domain-containing protein</fullName>
    </submittedName>
</protein>
<feature type="transmembrane region" description="Helical" evidence="7">
    <location>
        <begin position="806"/>
        <end position="826"/>
    </location>
</feature>
<evidence type="ECO:0000313" key="9">
    <source>
        <dbReference type="EMBL" id="MEQ2710987.1"/>
    </source>
</evidence>
<dbReference type="InterPro" id="IPR013525">
    <property type="entry name" value="ABC2_TM"/>
</dbReference>
<feature type="domain" description="ABC-2 type transporter transmembrane" evidence="8">
    <location>
        <begin position="633"/>
        <end position="904"/>
    </location>
</feature>